<comment type="caution">
    <text evidence="3">The sequence shown here is derived from an EMBL/GenBank/DDBJ whole genome shotgun (WGS) entry which is preliminary data.</text>
</comment>
<gene>
    <name evidence="2" type="ORF">C8F04DRAFT_1118989</name>
    <name evidence="3" type="ORF">C8F04DRAFT_1118997</name>
</gene>
<keyword evidence="4" id="KW-1185">Reference proteome</keyword>
<dbReference type="GO" id="GO:0005634">
    <property type="term" value="C:nucleus"/>
    <property type="evidence" value="ECO:0007669"/>
    <property type="project" value="TreeGrafter"/>
</dbReference>
<dbReference type="InterPro" id="IPR011009">
    <property type="entry name" value="Kinase-like_dom_sf"/>
</dbReference>
<dbReference type="EMBL" id="JARJCM010000111">
    <property type="protein sequence ID" value="KAJ7028526.1"/>
    <property type="molecule type" value="Genomic_DNA"/>
</dbReference>
<organism evidence="3 4">
    <name type="scientific">Mycena alexandri</name>
    <dbReference type="NCBI Taxonomy" id="1745969"/>
    <lineage>
        <taxon>Eukaryota</taxon>
        <taxon>Fungi</taxon>
        <taxon>Dikarya</taxon>
        <taxon>Basidiomycota</taxon>
        <taxon>Agaricomycotina</taxon>
        <taxon>Agaricomycetes</taxon>
        <taxon>Agaricomycetidae</taxon>
        <taxon>Agaricales</taxon>
        <taxon>Marasmiineae</taxon>
        <taxon>Mycenaceae</taxon>
        <taxon>Mycena</taxon>
    </lineage>
</organism>
<evidence type="ECO:0000313" key="4">
    <source>
        <dbReference type="Proteomes" id="UP001218188"/>
    </source>
</evidence>
<accession>A0AAD6SKG2</accession>
<dbReference type="PANTHER" id="PTHR44167:SF30">
    <property type="entry name" value="PHOSPHORYLASE KINASE"/>
    <property type="match status" value="1"/>
</dbReference>
<dbReference type="EMBL" id="JARJCM010000111">
    <property type="protein sequence ID" value="KAJ7028523.1"/>
    <property type="molecule type" value="Genomic_DNA"/>
</dbReference>
<evidence type="ECO:0000259" key="1">
    <source>
        <dbReference type="PROSITE" id="PS50011"/>
    </source>
</evidence>
<dbReference type="Gene3D" id="1.10.510.10">
    <property type="entry name" value="Transferase(Phosphotransferase) domain 1"/>
    <property type="match status" value="1"/>
</dbReference>
<keyword evidence="3" id="KW-0418">Kinase</keyword>
<dbReference type="Proteomes" id="UP001218188">
    <property type="component" value="Unassembled WGS sequence"/>
</dbReference>
<dbReference type="GO" id="GO:0044773">
    <property type="term" value="P:mitotic DNA damage checkpoint signaling"/>
    <property type="evidence" value="ECO:0007669"/>
    <property type="project" value="TreeGrafter"/>
</dbReference>
<dbReference type="GO" id="GO:0004674">
    <property type="term" value="F:protein serine/threonine kinase activity"/>
    <property type="evidence" value="ECO:0007669"/>
    <property type="project" value="TreeGrafter"/>
</dbReference>
<dbReference type="InterPro" id="IPR000719">
    <property type="entry name" value="Prot_kinase_dom"/>
</dbReference>
<protein>
    <submittedName>
        <fullName evidence="3">Kinase-like domain-containing protein</fullName>
    </submittedName>
</protein>
<name>A0AAD6SKG2_9AGAR</name>
<dbReference type="AlphaFoldDB" id="A0AAD6SKG2"/>
<evidence type="ECO:0000313" key="3">
    <source>
        <dbReference type="EMBL" id="KAJ7028526.1"/>
    </source>
</evidence>
<proteinExistence type="predicted"/>
<dbReference type="GO" id="GO:0005524">
    <property type="term" value="F:ATP binding"/>
    <property type="evidence" value="ECO:0007669"/>
    <property type="project" value="InterPro"/>
</dbReference>
<dbReference type="SUPFAM" id="SSF56112">
    <property type="entry name" value="Protein kinase-like (PK-like)"/>
    <property type="match status" value="1"/>
</dbReference>
<dbReference type="Pfam" id="PF00069">
    <property type="entry name" value="Pkinase"/>
    <property type="match status" value="1"/>
</dbReference>
<dbReference type="SMART" id="SM00220">
    <property type="entry name" value="S_TKc"/>
    <property type="match status" value="1"/>
</dbReference>
<keyword evidence="3" id="KW-0808">Transferase</keyword>
<sequence>MDERDQARPSTPPEASGILDSREIFWRNLQPWLQQSGYTLRPRFRRGWIPSWKIPGSDAHLLVAEDSWGLLRGQIMDAVRDADGLQVALKRVSKSKHPFEEGIHRFLSAPGSEISQDPTNHCVPLLDVLQPPNDADLQILVMELLRKCDSPPFDTVGEVVDFFNQIFEGLQFMHKHLVAHRDCSSNNIMMTSRGMYPDGFHPQYQTSSLDMKKSVTHSMTRTQRPPKYYFIDFGISVRLNAEERRSALPIVGADQTVPEYQNDGHVDPQDPFATDIYFLGNLIREEFLDGQSDPRYQISPGRVGFEFMRSLVTDMVNVDPTKRPTIDEVVLRFDKIKSGLGSWKLRSRVRSKDEIRIFNIPRILNHWKRKIRYIVDGTPPIPVYG</sequence>
<evidence type="ECO:0000313" key="2">
    <source>
        <dbReference type="EMBL" id="KAJ7028523.1"/>
    </source>
</evidence>
<dbReference type="PROSITE" id="PS50011">
    <property type="entry name" value="PROTEIN_KINASE_DOM"/>
    <property type="match status" value="1"/>
</dbReference>
<reference evidence="3" key="1">
    <citation type="submission" date="2023-03" db="EMBL/GenBank/DDBJ databases">
        <title>Massive genome expansion in bonnet fungi (Mycena s.s.) driven by repeated elements and novel gene families across ecological guilds.</title>
        <authorList>
            <consortium name="Lawrence Berkeley National Laboratory"/>
            <person name="Harder C.B."/>
            <person name="Miyauchi S."/>
            <person name="Viragh M."/>
            <person name="Kuo A."/>
            <person name="Thoen E."/>
            <person name="Andreopoulos B."/>
            <person name="Lu D."/>
            <person name="Skrede I."/>
            <person name="Drula E."/>
            <person name="Henrissat B."/>
            <person name="Morin E."/>
            <person name="Kohler A."/>
            <person name="Barry K."/>
            <person name="LaButti K."/>
            <person name="Morin E."/>
            <person name="Salamov A."/>
            <person name="Lipzen A."/>
            <person name="Mereny Z."/>
            <person name="Hegedus B."/>
            <person name="Baldrian P."/>
            <person name="Stursova M."/>
            <person name="Weitz H."/>
            <person name="Taylor A."/>
            <person name="Grigoriev I.V."/>
            <person name="Nagy L.G."/>
            <person name="Martin F."/>
            <person name="Kauserud H."/>
        </authorList>
    </citation>
    <scope>NUCLEOTIDE SEQUENCE</scope>
    <source>
        <strain evidence="3">CBHHK200</strain>
    </source>
</reference>
<feature type="domain" description="Protein kinase" evidence="1">
    <location>
        <begin position="61"/>
        <end position="336"/>
    </location>
</feature>
<dbReference type="PANTHER" id="PTHR44167">
    <property type="entry name" value="OVARIAN-SPECIFIC SERINE/THREONINE-PROTEIN KINASE LOK-RELATED"/>
    <property type="match status" value="1"/>
</dbReference>